<dbReference type="EMBL" id="RDQH01000328">
    <property type="protein sequence ID" value="RXI06098.1"/>
    <property type="molecule type" value="Genomic_DNA"/>
</dbReference>
<accession>A0A498KEQ7</accession>
<protein>
    <submittedName>
        <fullName evidence="2">Uncharacterized protein</fullName>
    </submittedName>
</protein>
<comment type="caution">
    <text evidence="2">The sequence shown here is derived from an EMBL/GenBank/DDBJ whole genome shotgun (WGS) entry which is preliminary data.</text>
</comment>
<dbReference type="PANTHER" id="PTHR46667">
    <property type="entry name" value="OS05G0182700 PROTEIN"/>
    <property type="match status" value="1"/>
</dbReference>
<keyword evidence="1" id="KW-0812">Transmembrane</keyword>
<reference evidence="2 3" key="1">
    <citation type="submission" date="2018-10" db="EMBL/GenBank/DDBJ databases">
        <title>A high-quality apple genome assembly.</title>
        <authorList>
            <person name="Hu J."/>
        </authorList>
    </citation>
    <scope>NUCLEOTIDE SEQUENCE [LARGE SCALE GENOMIC DNA]</scope>
    <source>
        <strain evidence="3">cv. HFTH1</strain>
        <tissue evidence="2">Young leaf</tissue>
    </source>
</reference>
<evidence type="ECO:0000313" key="3">
    <source>
        <dbReference type="Proteomes" id="UP000290289"/>
    </source>
</evidence>
<evidence type="ECO:0000313" key="2">
    <source>
        <dbReference type="EMBL" id="RXI06098.1"/>
    </source>
</evidence>
<feature type="transmembrane region" description="Helical" evidence="1">
    <location>
        <begin position="32"/>
        <end position="49"/>
    </location>
</feature>
<organism evidence="2 3">
    <name type="scientific">Malus domestica</name>
    <name type="common">Apple</name>
    <name type="synonym">Pyrus malus</name>
    <dbReference type="NCBI Taxonomy" id="3750"/>
    <lineage>
        <taxon>Eukaryota</taxon>
        <taxon>Viridiplantae</taxon>
        <taxon>Streptophyta</taxon>
        <taxon>Embryophyta</taxon>
        <taxon>Tracheophyta</taxon>
        <taxon>Spermatophyta</taxon>
        <taxon>Magnoliopsida</taxon>
        <taxon>eudicotyledons</taxon>
        <taxon>Gunneridae</taxon>
        <taxon>Pentapetalae</taxon>
        <taxon>rosids</taxon>
        <taxon>fabids</taxon>
        <taxon>Rosales</taxon>
        <taxon>Rosaceae</taxon>
        <taxon>Amygdaloideae</taxon>
        <taxon>Maleae</taxon>
        <taxon>Malus</taxon>
    </lineage>
</organism>
<keyword evidence="3" id="KW-1185">Reference proteome</keyword>
<name>A0A498KEQ7_MALDO</name>
<gene>
    <name evidence="2" type="ORF">DVH24_018140</name>
</gene>
<keyword evidence="1" id="KW-1133">Transmembrane helix</keyword>
<dbReference type="Proteomes" id="UP000290289">
    <property type="component" value="Chromosome 2"/>
</dbReference>
<keyword evidence="1" id="KW-0472">Membrane</keyword>
<evidence type="ECO:0000256" key="1">
    <source>
        <dbReference type="SAM" id="Phobius"/>
    </source>
</evidence>
<sequence length="86" mass="9607">MTTETGQIGSLKSGETVFVNGNNSQIGNMTSLIMPAATLGVVGYGYTWWKLMTKISFCHHMFHLIVICCSSKKKLLTLNRKLMHQE</sequence>
<dbReference type="PANTHER" id="PTHR46667:SF6">
    <property type="entry name" value="OS01G0185100 PROTEIN"/>
    <property type="match status" value="1"/>
</dbReference>
<proteinExistence type="predicted"/>
<dbReference type="AlphaFoldDB" id="A0A498KEQ7"/>